<evidence type="ECO:0000259" key="1">
    <source>
        <dbReference type="PROSITE" id="PS51269"/>
    </source>
</evidence>
<proteinExistence type="predicted"/>
<feature type="domain" description="COMM" evidence="1">
    <location>
        <begin position="120"/>
        <end position="184"/>
    </location>
</feature>
<dbReference type="OMA" id="AWKLNVE"/>
<sequence>MSWIIPNEKLLNGVSILNSIDKQNFQKLVDFTSYNDKEKTEKLSELQNIESFLEGKKLNLAFKTITYILKRLMLFLASPETILNDLTQKLNMKSEIAEIMVKAWTKKTKLILEGVCAEKELIDVQWDLKVTLSSSIEQKPKTPIGILRMQTADYNKLNLEMNTSDLMNLFNIFENVQDELDLFKQNTTN</sequence>
<organism evidence="2">
    <name type="scientific">Culicoides sonorensis</name>
    <name type="common">Biting midge</name>
    <dbReference type="NCBI Taxonomy" id="179676"/>
    <lineage>
        <taxon>Eukaryota</taxon>
        <taxon>Metazoa</taxon>
        <taxon>Ecdysozoa</taxon>
        <taxon>Arthropoda</taxon>
        <taxon>Hexapoda</taxon>
        <taxon>Insecta</taxon>
        <taxon>Pterygota</taxon>
        <taxon>Neoptera</taxon>
        <taxon>Endopterygota</taxon>
        <taxon>Diptera</taxon>
        <taxon>Nematocera</taxon>
        <taxon>Chironomoidea</taxon>
        <taxon>Ceratopogonidae</taxon>
        <taxon>Ceratopogoninae</taxon>
        <taxon>Culicoides</taxon>
        <taxon>Monoculicoides</taxon>
    </lineage>
</organism>
<evidence type="ECO:0000313" key="3">
    <source>
        <dbReference type="EMBL" id="SSX17400.1"/>
    </source>
</evidence>
<reference evidence="2" key="1">
    <citation type="submission" date="2018-04" db="EMBL/GenBank/DDBJ databases">
        <authorList>
            <person name="Go L.Y."/>
            <person name="Mitchell J.A."/>
        </authorList>
    </citation>
    <scope>NUCLEOTIDE SEQUENCE</scope>
    <source>
        <tissue evidence="2">Whole organism</tissue>
    </source>
</reference>
<dbReference type="PANTHER" id="PTHR12333">
    <property type="entry name" value="COMM DOMAIN CONTAINING PROTEIN 10"/>
    <property type="match status" value="1"/>
</dbReference>
<name>A0A336K2N0_CULSO</name>
<evidence type="ECO:0000313" key="2">
    <source>
        <dbReference type="EMBL" id="SSW97013.1"/>
    </source>
</evidence>
<protein>
    <submittedName>
        <fullName evidence="2">CSON013648 protein</fullName>
    </submittedName>
</protein>
<accession>A0A336K2N0</accession>
<gene>
    <name evidence="2" type="primary">CSON013648</name>
</gene>
<dbReference type="AlphaFoldDB" id="A0A336K2N0"/>
<dbReference type="Pfam" id="PF21672">
    <property type="entry name" value="COMM_HN"/>
    <property type="match status" value="1"/>
</dbReference>
<dbReference type="InterPro" id="IPR037361">
    <property type="entry name" value="COMMD10"/>
</dbReference>
<dbReference type="VEuPathDB" id="VectorBase:CSON013648"/>
<dbReference type="InterPro" id="IPR017920">
    <property type="entry name" value="COMM"/>
</dbReference>
<dbReference type="PROSITE" id="PS51269">
    <property type="entry name" value="COMM"/>
    <property type="match status" value="1"/>
</dbReference>
<dbReference type="Pfam" id="PF07258">
    <property type="entry name" value="COMM_domain"/>
    <property type="match status" value="1"/>
</dbReference>
<dbReference type="PANTHER" id="PTHR12333:SF0">
    <property type="entry name" value="COMM DOMAIN-CONTAINING PROTEIN 10"/>
    <property type="match status" value="1"/>
</dbReference>
<dbReference type="EMBL" id="UFQT01000006">
    <property type="protein sequence ID" value="SSX17400.1"/>
    <property type="molecule type" value="Genomic_DNA"/>
</dbReference>
<reference evidence="3" key="2">
    <citation type="submission" date="2018-07" db="EMBL/GenBank/DDBJ databases">
        <authorList>
            <person name="Quirk P.G."/>
            <person name="Krulwich T.A."/>
        </authorList>
    </citation>
    <scope>NUCLEOTIDE SEQUENCE</scope>
</reference>
<dbReference type="EMBL" id="UFQS01000006">
    <property type="protein sequence ID" value="SSW97013.1"/>
    <property type="molecule type" value="Genomic_DNA"/>
</dbReference>